<evidence type="ECO:0000313" key="7">
    <source>
        <dbReference type="EMBL" id="MFD2760791.1"/>
    </source>
</evidence>
<dbReference type="SMART" id="SM00475">
    <property type="entry name" value="53EXOc"/>
    <property type="match status" value="1"/>
</dbReference>
<dbReference type="InterPro" id="IPR020045">
    <property type="entry name" value="DNA_polI_H3TH"/>
</dbReference>
<organism evidence="7 8">
    <name type="scientific">Lentibacillus juripiscarius</name>
    <dbReference type="NCBI Taxonomy" id="257446"/>
    <lineage>
        <taxon>Bacteria</taxon>
        <taxon>Bacillati</taxon>
        <taxon>Bacillota</taxon>
        <taxon>Bacilli</taxon>
        <taxon>Bacillales</taxon>
        <taxon>Bacillaceae</taxon>
        <taxon>Lentibacillus</taxon>
    </lineage>
</organism>
<dbReference type="SUPFAM" id="SSF88723">
    <property type="entry name" value="PIN domain-like"/>
    <property type="match status" value="1"/>
</dbReference>
<dbReference type="SUPFAM" id="SSF47807">
    <property type="entry name" value="5' to 3' exonuclease, C-terminal subdomain"/>
    <property type="match status" value="1"/>
</dbReference>
<gene>
    <name evidence="7" type="ORF">ACFSUO_07405</name>
</gene>
<keyword evidence="1" id="KW-0540">Nuclease</keyword>
<keyword evidence="3" id="KW-0238">DNA-binding</keyword>
<dbReference type="Gene3D" id="1.10.150.20">
    <property type="entry name" value="5' to 3' exonuclease, C-terminal subdomain"/>
    <property type="match status" value="1"/>
</dbReference>
<proteinExistence type="predicted"/>
<dbReference type="SMART" id="SM00279">
    <property type="entry name" value="HhH2"/>
    <property type="match status" value="1"/>
</dbReference>
<dbReference type="InterPro" id="IPR038969">
    <property type="entry name" value="FEN"/>
</dbReference>
<evidence type="ECO:0000259" key="6">
    <source>
        <dbReference type="SMART" id="SM00475"/>
    </source>
</evidence>
<dbReference type="PANTHER" id="PTHR42646">
    <property type="entry name" value="FLAP ENDONUCLEASE XNI"/>
    <property type="match status" value="1"/>
</dbReference>
<protein>
    <recommendedName>
        <fullName evidence="5">5'-3' exonuclease</fullName>
    </recommendedName>
</protein>
<dbReference type="PANTHER" id="PTHR42646:SF2">
    <property type="entry name" value="5'-3' EXONUCLEASE FAMILY PROTEIN"/>
    <property type="match status" value="1"/>
</dbReference>
<dbReference type="Pfam" id="PF01367">
    <property type="entry name" value="5_3_exonuc"/>
    <property type="match status" value="1"/>
</dbReference>
<dbReference type="InterPro" id="IPR002421">
    <property type="entry name" value="5-3_exonuclease"/>
</dbReference>
<dbReference type="CDD" id="cd09898">
    <property type="entry name" value="H3TH_53EXO"/>
    <property type="match status" value="1"/>
</dbReference>
<evidence type="ECO:0000256" key="1">
    <source>
        <dbReference type="ARBA" id="ARBA00022722"/>
    </source>
</evidence>
<comment type="function">
    <text evidence="4">5'-3' exonuclease acting preferentially on double-stranded DNA.</text>
</comment>
<reference evidence="8" key="1">
    <citation type="journal article" date="2019" name="Int. J. Syst. Evol. Microbiol.">
        <title>The Global Catalogue of Microorganisms (GCM) 10K type strain sequencing project: providing services to taxonomists for standard genome sequencing and annotation.</title>
        <authorList>
            <consortium name="The Broad Institute Genomics Platform"/>
            <consortium name="The Broad Institute Genome Sequencing Center for Infectious Disease"/>
            <person name="Wu L."/>
            <person name="Ma J."/>
        </authorList>
    </citation>
    <scope>NUCLEOTIDE SEQUENCE [LARGE SCALE GENOMIC DNA]</scope>
    <source>
        <strain evidence="8">TISTR 1535</strain>
    </source>
</reference>
<dbReference type="RefSeq" id="WP_382392632.1">
    <property type="nucleotide sequence ID" value="NZ_JBHUNA010000017.1"/>
</dbReference>
<dbReference type="InterPro" id="IPR008918">
    <property type="entry name" value="HhH2"/>
</dbReference>
<dbReference type="InterPro" id="IPR020046">
    <property type="entry name" value="5-3_exonucl_a-hlix_arch_N"/>
</dbReference>
<feature type="domain" description="5'-3' exonuclease" evidence="6">
    <location>
        <begin position="3"/>
        <end position="266"/>
    </location>
</feature>
<keyword evidence="2" id="KW-0378">Hydrolase</keyword>
<dbReference type="Proteomes" id="UP001597502">
    <property type="component" value="Unassembled WGS sequence"/>
</dbReference>
<dbReference type="Pfam" id="PF02739">
    <property type="entry name" value="5_3_exonuc_N"/>
    <property type="match status" value="1"/>
</dbReference>
<dbReference type="Gene3D" id="3.40.50.1010">
    <property type="entry name" value="5'-nuclease"/>
    <property type="match status" value="1"/>
</dbReference>
<evidence type="ECO:0000256" key="3">
    <source>
        <dbReference type="ARBA" id="ARBA00023125"/>
    </source>
</evidence>
<evidence type="ECO:0000256" key="4">
    <source>
        <dbReference type="ARBA" id="ARBA00049957"/>
    </source>
</evidence>
<keyword evidence="7" id="KW-0269">Exonuclease</keyword>
<evidence type="ECO:0000256" key="5">
    <source>
        <dbReference type="ARBA" id="ARBA00050026"/>
    </source>
</evidence>
<sequence length="289" mass="32567">MEKNERVLLVDGMALLFRGFYATAFSGNFMRTKDGVPTNGVYQFLRYFLDALKQFEPTHVICCWDMGSKTFRTELFAGYKANRSGPPEELVPQFDLIKEVTEAFNIPNVGQPHFEADDCIGSLAGQFAAEHDVLVLTGDQDLLQLVDDGIRVAIMKKGIGNYEVFDHESFYDKKGIYPLQIIDLKGLMGDSSDNYPGVKGIGEKTALKLLREYGTIDALLDDIDQLPQGIRRKITENLDMLHLSRKLAKIRCDLTLNCTPEEAVWQYETSAVEEKFTELEFPALTTLVT</sequence>
<evidence type="ECO:0000256" key="2">
    <source>
        <dbReference type="ARBA" id="ARBA00022801"/>
    </source>
</evidence>
<evidence type="ECO:0000313" key="8">
    <source>
        <dbReference type="Proteomes" id="UP001597502"/>
    </source>
</evidence>
<name>A0ABW5V5U9_9BACI</name>
<comment type="caution">
    <text evidence="7">The sequence shown here is derived from an EMBL/GenBank/DDBJ whole genome shotgun (WGS) entry which is preliminary data.</text>
</comment>
<dbReference type="CDD" id="cd09859">
    <property type="entry name" value="PIN_53EXO"/>
    <property type="match status" value="1"/>
</dbReference>
<dbReference type="GO" id="GO:0004527">
    <property type="term" value="F:exonuclease activity"/>
    <property type="evidence" value="ECO:0007669"/>
    <property type="project" value="UniProtKB-KW"/>
</dbReference>
<keyword evidence="8" id="KW-1185">Reference proteome</keyword>
<dbReference type="EMBL" id="JBHUNA010000017">
    <property type="protein sequence ID" value="MFD2760791.1"/>
    <property type="molecule type" value="Genomic_DNA"/>
</dbReference>
<accession>A0ABW5V5U9</accession>
<dbReference type="InterPro" id="IPR029060">
    <property type="entry name" value="PIN-like_dom_sf"/>
</dbReference>
<dbReference type="InterPro" id="IPR036279">
    <property type="entry name" value="5-3_exonuclease_C_sf"/>
</dbReference>